<evidence type="ECO:0000313" key="2">
    <source>
        <dbReference type="EMBL" id="EER00941.1"/>
    </source>
</evidence>
<dbReference type="InParanoid" id="C5LR56"/>
<dbReference type="GeneID" id="9057265"/>
<feature type="compositionally biased region" description="Acidic residues" evidence="1">
    <location>
        <begin position="203"/>
        <end position="218"/>
    </location>
</feature>
<dbReference type="RefSeq" id="XP_002768223.1">
    <property type="nucleotide sequence ID" value="XM_002768177.1"/>
</dbReference>
<sequence>MSSNLFLSLNTRLQEKAKQLRESYIAEDLHQFVSQLTTDTKDYRKQLTRKLEEIGGANHSTSSVDGTSNETVDVLSTNERFECLPDDTKERIRMLVRSEVTYTEDVEGCKVADEEECNRVASEWKNDEAVSKMHQKLVDQGDIANDKFWKRFAANLHRELNTIGHTSDQRAEDSDVGGHTTPTPQSERQSTSSPEGRLAGNAYDEDSDNDDDDIITWD</sequence>
<evidence type="ECO:0000313" key="3">
    <source>
        <dbReference type="Proteomes" id="UP000007800"/>
    </source>
</evidence>
<dbReference type="EMBL" id="GG684654">
    <property type="protein sequence ID" value="EER00941.1"/>
    <property type="molecule type" value="Genomic_DNA"/>
</dbReference>
<dbReference type="OrthoDB" id="445805at2759"/>
<feature type="compositionally biased region" description="Polar residues" evidence="1">
    <location>
        <begin position="180"/>
        <end position="194"/>
    </location>
</feature>
<feature type="region of interest" description="Disordered" evidence="1">
    <location>
        <begin position="163"/>
        <end position="218"/>
    </location>
</feature>
<organism evidence="3">
    <name type="scientific">Perkinsus marinus (strain ATCC 50983 / TXsc)</name>
    <dbReference type="NCBI Taxonomy" id="423536"/>
    <lineage>
        <taxon>Eukaryota</taxon>
        <taxon>Sar</taxon>
        <taxon>Alveolata</taxon>
        <taxon>Perkinsozoa</taxon>
        <taxon>Perkinsea</taxon>
        <taxon>Perkinsida</taxon>
        <taxon>Perkinsidae</taxon>
        <taxon>Perkinsus</taxon>
    </lineage>
</organism>
<protein>
    <submittedName>
        <fullName evidence="2">Uncharacterized protein</fullName>
    </submittedName>
</protein>
<evidence type="ECO:0000256" key="1">
    <source>
        <dbReference type="SAM" id="MobiDB-lite"/>
    </source>
</evidence>
<gene>
    <name evidence="2" type="ORF">Pmar_PMAR003012</name>
</gene>
<reference evidence="2 3" key="1">
    <citation type="submission" date="2008-07" db="EMBL/GenBank/DDBJ databases">
        <authorList>
            <person name="El-Sayed N."/>
            <person name="Caler E."/>
            <person name="Inman J."/>
            <person name="Amedeo P."/>
            <person name="Hass B."/>
            <person name="Wortman J."/>
        </authorList>
    </citation>
    <scope>NUCLEOTIDE SEQUENCE [LARGE SCALE GENOMIC DNA]</scope>
    <source>
        <strain evidence="3">ATCC 50983 / TXsc</strain>
    </source>
</reference>
<dbReference type="AlphaFoldDB" id="C5LR56"/>
<keyword evidence="3" id="KW-1185">Reference proteome</keyword>
<accession>C5LR56</accession>
<proteinExistence type="predicted"/>
<name>C5LR56_PERM5</name>
<dbReference type="OMA" id="NERFECL"/>
<dbReference type="Proteomes" id="UP000007800">
    <property type="component" value="Unassembled WGS sequence"/>
</dbReference>